<accession>A0A221P172</accession>
<dbReference type="Gene3D" id="3.40.50.150">
    <property type="entry name" value="Vaccinia Virus protein VP39"/>
    <property type="match status" value="1"/>
</dbReference>
<reference evidence="2 3" key="1">
    <citation type="submission" date="2017-07" db="EMBL/GenBank/DDBJ databases">
        <title>Genome sequence of Streptomyces pluripotens MUSC 137T.</title>
        <authorList>
            <person name="Ser H.-L."/>
            <person name="Lee L.-H."/>
        </authorList>
    </citation>
    <scope>NUCLEOTIDE SEQUENCE [LARGE SCALE GENOMIC DNA]</scope>
    <source>
        <strain evidence="2 3">MUSC 137</strain>
    </source>
</reference>
<sequence>MAELAVFGERAVGGNVRDVEITEIGGVPYVTFTADALSETDIRLLSNMSSVYALFAVESDLLRPVAKRPLDLFSSDLLTIQKYAGKTNEDFTKLLVNVTALATDAPADLLTGGMRLFDPMCGRGTTLNQAVMYGMDASGLDTDAKDFEAYSAFFRTWLKNNRLKHKAEVGPVRRQKATLGRRLQVSLGASKEQYREGSTIDVTVVNADTLKSGDFFRRGEFDLIVTDAPYGVQHGSRPHGGANAGRLSRSPRELLAAAVPVWEPLLRRGGAIGISWNTLVARREELAEILEAGGFTVRDSEAYLGFVHRVDQAINRDVIVATKN</sequence>
<evidence type="ECO:0000259" key="1">
    <source>
        <dbReference type="Pfam" id="PF01170"/>
    </source>
</evidence>
<name>A0A221P172_9ACTN</name>
<protein>
    <submittedName>
        <fullName evidence="2">SAM-dependent methyltransferase</fullName>
    </submittedName>
</protein>
<keyword evidence="3" id="KW-1185">Reference proteome</keyword>
<keyword evidence="2" id="KW-0489">Methyltransferase</keyword>
<evidence type="ECO:0000313" key="3">
    <source>
        <dbReference type="Proteomes" id="UP000031501"/>
    </source>
</evidence>
<dbReference type="OrthoDB" id="1637728at2"/>
<keyword evidence="2" id="KW-0808">Transferase</keyword>
<dbReference type="InterPro" id="IPR029063">
    <property type="entry name" value="SAM-dependent_MTases_sf"/>
</dbReference>
<dbReference type="GO" id="GO:0032259">
    <property type="term" value="P:methylation"/>
    <property type="evidence" value="ECO:0007669"/>
    <property type="project" value="UniProtKB-KW"/>
</dbReference>
<organism evidence="2 3">
    <name type="scientific">Streptomyces pluripotens</name>
    <dbReference type="NCBI Taxonomy" id="1355015"/>
    <lineage>
        <taxon>Bacteria</taxon>
        <taxon>Bacillati</taxon>
        <taxon>Actinomycetota</taxon>
        <taxon>Actinomycetes</taxon>
        <taxon>Kitasatosporales</taxon>
        <taxon>Streptomycetaceae</taxon>
        <taxon>Streptomyces</taxon>
    </lineage>
</organism>
<dbReference type="InterPro" id="IPR000241">
    <property type="entry name" value="RlmKL-like_Mtase"/>
</dbReference>
<dbReference type="Pfam" id="PF01170">
    <property type="entry name" value="UPF0020"/>
    <property type="match status" value="1"/>
</dbReference>
<dbReference type="Proteomes" id="UP000031501">
    <property type="component" value="Chromosome"/>
</dbReference>
<feature type="domain" description="Ribosomal RNA large subunit methyltransferase K/L-like methyltransferase" evidence="1">
    <location>
        <begin position="112"/>
        <end position="238"/>
    </location>
</feature>
<dbReference type="AlphaFoldDB" id="A0A221P172"/>
<dbReference type="KEGG" id="splu:LK06_019180"/>
<gene>
    <name evidence="2" type="ORF">LK07_20340</name>
</gene>
<evidence type="ECO:0000313" key="2">
    <source>
        <dbReference type="EMBL" id="ASN25970.1"/>
    </source>
</evidence>
<dbReference type="GO" id="GO:0008168">
    <property type="term" value="F:methyltransferase activity"/>
    <property type="evidence" value="ECO:0007669"/>
    <property type="project" value="UniProtKB-KW"/>
</dbReference>
<proteinExistence type="predicted"/>
<dbReference type="STRING" id="1355015.LK06_019180"/>
<dbReference type="EMBL" id="CP022433">
    <property type="protein sequence ID" value="ASN25970.1"/>
    <property type="molecule type" value="Genomic_DNA"/>
</dbReference>
<dbReference type="SUPFAM" id="SSF53335">
    <property type="entry name" value="S-adenosyl-L-methionine-dependent methyltransferases"/>
    <property type="match status" value="1"/>
</dbReference>